<dbReference type="Proteomes" id="UP000651271">
    <property type="component" value="Unassembled WGS sequence"/>
</dbReference>
<dbReference type="InterPro" id="IPR019853">
    <property type="entry name" value="GldB-like"/>
</dbReference>
<protein>
    <submittedName>
        <fullName evidence="1">Gliding motility lipoprotein GldB</fullName>
    </submittedName>
</protein>
<reference evidence="1 2" key="1">
    <citation type="submission" date="2020-08" db="EMBL/GenBank/DDBJ databases">
        <title>Sphingobacterium sp. DN04309 isolated from aquaculture water.</title>
        <authorList>
            <person name="Zhang M."/>
        </authorList>
    </citation>
    <scope>NUCLEOTIDE SEQUENCE [LARGE SCALE GENOMIC DNA]</scope>
    <source>
        <strain evidence="1 2">DN04309</strain>
    </source>
</reference>
<sequence length="345" mass="40572">MKLKPLQKYFFFFIVAIASCLETTTIKRPDVSNIIVQVHIERFDQDLAQIKPEDISLKNKAWQEQYNVFYSNYMQDILQIANPADSIRVKEFLTQIIKQKDFVDLNKAVAKVYPSMESYEKELTQVFKYVKYYFPEYNIPRFITYVSGFAYQTPIGEDYVGIGLDMFLGAESEFYPALVQSIPLYISRRFTPENIVPRVIEAVLREDIYSIPDQTHNTLQHMIYNGKIMYAMDMLLENVSDELKIGYTKEQLAWANKYQSDVWTWFLQENLLYSTDHLRTQKYFTEAPFTPELGEKNESAPKLGSFIGWMMVRKYMERHPETSLKELFAIEDAQKILEGSKYKGK</sequence>
<dbReference type="Pfam" id="PF25594">
    <property type="entry name" value="GldB_lipo"/>
    <property type="match status" value="1"/>
</dbReference>
<comment type="caution">
    <text evidence="1">The sequence shown here is derived from an EMBL/GenBank/DDBJ whole genome shotgun (WGS) entry which is preliminary data.</text>
</comment>
<gene>
    <name evidence="1" type="ORF">H8B04_03330</name>
</gene>
<dbReference type="RefSeq" id="WP_190301445.1">
    <property type="nucleotide sequence ID" value="NZ_JACOIJ010000004.1"/>
</dbReference>
<keyword evidence="2" id="KW-1185">Reference proteome</keyword>
<keyword evidence="1" id="KW-0449">Lipoprotein</keyword>
<evidence type="ECO:0000313" key="1">
    <source>
        <dbReference type="EMBL" id="MBD1428608.1"/>
    </source>
</evidence>
<accession>A0ABR7YBM3</accession>
<dbReference type="EMBL" id="JACOIJ010000004">
    <property type="protein sequence ID" value="MBD1428608.1"/>
    <property type="molecule type" value="Genomic_DNA"/>
</dbReference>
<proteinExistence type="predicted"/>
<name>A0ABR7YBM3_9SPHI</name>
<dbReference type="PROSITE" id="PS51257">
    <property type="entry name" value="PROKAR_LIPOPROTEIN"/>
    <property type="match status" value="1"/>
</dbReference>
<organism evidence="1 2">
    <name type="scientific">Sphingobacterium litopenaei</name>
    <dbReference type="NCBI Taxonomy" id="2763500"/>
    <lineage>
        <taxon>Bacteria</taxon>
        <taxon>Pseudomonadati</taxon>
        <taxon>Bacteroidota</taxon>
        <taxon>Sphingobacteriia</taxon>
        <taxon>Sphingobacteriales</taxon>
        <taxon>Sphingobacteriaceae</taxon>
        <taxon>Sphingobacterium</taxon>
    </lineage>
</organism>
<evidence type="ECO:0000313" key="2">
    <source>
        <dbReference type="Proteomes" id="UP000651271"/>
    </source>
</evidence>